<feature type="chain" id="PRO_5045919815" evidence="2">
    <location>
        <begin position="23"/>
        <end position="239"/>
    </location>
</feature>
<protein>
    <submittedName>
        <fullName evidence="3">Uncharacterized protein</fullName>
    </submittedName>
</protein>
<dbReference type="EMBL" id="JAPNKA010000001">
    <property type="protein sequence ID" value="MCY1077173.1"/>
    <property type="molecule type" value="Genomic_DNA"/>
</dbReference>
<feature type="signal peptide" evidence="2">
    <location>
        <begin position="1"/>
        <end position="22"/>
    </location>
</feature>
<dbReference type="Proteomes" id="UP001207654">
    <property type="component" value="Unassembled WGS sequence"/>
</dbReference>
<organism evidence="3 4">
    <name type="scientific">Archangium lansingense</name>
    <dbReference type="NCBI Taxonomy" id="2995310"/>
    <lineage>
        <taxon>Bacteria</taxon>
        <taxon>Pseudomonadati</taxon>
        <taxon>Myxococcota</taxon>
        <taxon>Myxococcia</taxon>
        <taxon>Myxococcales</taxon>
        <taxon>Cystobacterineae</taxon>
        <taxon>Archangiaceae</taxon>
        <taxon>Archangium</taxon>
    </lineage>
</organism>
<keyword evidence="2" id="KW-0732">Signal</keyword>
<feature type="compositionally biased region" description="Pro residues" evidence="1">
    <location>
        <begin position="84"/>
        <end position="102"/>
    </location>
</feature>
<feature type="compositionally biased region" description="Low complexity" evidence="1">
    <location>
        <begin position="103"/>
        <end position="113"/>
    </location>
</feature>
<evidence type="ECO:0000256" key="1">
    <source>
        <dbReference type="SAM" id="MobiDB-lite"/>
    </source>
</evidence>
<evidence type="ECO:0000313" key="3">
    <source>
        <dbReference type="EMBL" id="MCY1077173.1"/>
    </source>
</evidence>
<reference evidence="3 4" key="1">
    <citation type="submission" date="2022-11" db="EMBL/GenBank/DDBJ databases">
        <title>Minimal conservation of predation-associated metabolite biosynthetic gene clusters underscores biosynthetic potential of Myxococcota including descriptions for ten novel species: Archangium lansinium sp. nov., Myxococcus landrumus sp. nov., Nannocystis bai.</title>
        <authorList>
            <person name="Ahearne A."/>
            <person name="Stevens C."/>
            <person name="Phillips K."/>
        </authorList>
    </citation>
    <scope>NUCLEOTIDE SEQUENCE [LARGE SCALE GENOMIC DNA]</scope>
    <source>
        <strain evidence="3 4">MIWBW</strain>
    </source>
</reference>
<evidence type="ECO:0000256" key="2">
    <source>
        <dbReference type="SAM" id="SignalP"/>
    </source>
</evidence>
<dbReference type="RefSeq" id="WP_267536022.1">
    <property type="nucleotide sequence ID" value="NZ_JAPNKA010000001.1"/>
</dbReference>
<comment type="caution">
    <text evidence="3">The sequence shown here is derived from an EMBL/GenBank/DDBJ whole genome shotgun (WGS) entry which is preliminary data.</text>
</comment>
<name>A0ABT4A688_9BACT</name>
<accession>A0ABT4A688</accession>
<gene>
    <name evidence="3" type="ORF">OV287_22110</name>
</gene>
<feature type="region of interest" description="Disordered" evidence="1">
    <location>
        <begin position="72"/>
        <end position="113"/>
    </location>
</feature>
<evidence type="ECO:0000313" key="4">
    <source>
        <dbReference type="Proteomes" id="UP001207654"/>
    </source>
</evidence>
<keyword evidence="4" id="KW-1185">Reference proteome</keyword>
<sequence>MPRRSIPALVLSALLLPVSALAGSVFLNGVRIDGVTNQRFEKVASVRIDEKGNVHIDAPAYAVKLVNAPPAPAPAPAPAVATPAPTPAPAPAPVTAPAPAPAPAVATPAPAPAPVDTAPARITRRYWLVTEQSVPGMTDYDIDLYINSRWVRKLRSSEQQVIAEVTRELQPGKNTVLMIAHKLAVGSRRSESPQHVFKVIIGEGNEGGGNVMIDNPLIRYQRTAAETEDLSEEFTLTTR</sequence>
<proteinExistence type="predicted"/>